<dbReference type="RefSeq" id="WP_258384644.1">
    <property type="nucleotide sequence ID" value="NZ_CP091430.1"/>
</dbReference>
<dbReference type="SUPFAM" id="SSF55781">
    <property type="entry name" value="GAF domain-like"/>
    <property type="match status" value="1"/>
</dbReference>
<evidence type="ECO:0000313" key="6">
    <source>
        <dbReference type="EMBL" id="UVI28555.1"/>
    </source>
</evidence>
<keyword evidence="2" id="KW-0238">DNA-binding</keyword>
<dbReference type="PANTHER" id="PTHR30136:SF24">
    <property type="entry name" value="HTH-TYPE TRANSCRIPTIONAL REPRESSOR ALLR"/>
    <property type="match status" value="1"/>
</dbReference>
<dbReference type="SUPFAM" id="SSF46785">
    <property type="entry name" value="Winged helix' DNA-binding domain"/>
    <property type="match status" value="1"/>
</dbReference>
<evidence type="ECO:0000256" key="3">
    <source>
        <dbReference type="ARBA" id="ARBA00023163"/>
    </source>
</evidence>
<dbReference type="Proteomes" id="UP001057877">
    <property type="component" value="Chromosome"/>
</dbReference>
<proteinExistence type="predicted"/>
<dbReference type="InterPro" id="IPR005471">
    <property type="entry name" value="Tscrpt_reg_IclR_N"/>
</dbReference>
<evidence type="ECO:0000256" key="1">
    <source>
        <dbReference type="ARBA" id="ARBA00023015"/>
    </source>
</evidence>
<dbReference type="PROSITE" id="PS51078">
    <property type="entry name" value="ICLR_ED"/>
    <property type="match status" value="1"/>
</dbReference>
<dbReference type="InterPro" id="IPR029016">
    <property type="entry name" value="GAF-like_dom_sf"/>
</dbReference>
<dbReference type="InterPro" id="IPR036390">
    <property type="entry name" value="WH_DNA-bd_sf"/>
</dbReference>
<evidence type="ECO:0000256" key="2">
    <source>
        <dbReference type="ARBA" id="ARBA00023125"/>
    </source>
</evidence>
<reference evidence="6" key="1">
    <citation type="submission" date="2022-01" db="EMBL/GenBank/DDBJ databases">
        <title>Paenibacillus spongiae sp. nov., isolated from marine sponge.</title>
        <authorList>
            <person name="Li Z."/>
            <person name="Zhang M."/>
        </authorList>
    </citation>
    <scope>NUCLEOTIDE SEQUENCE</scope>
    <source>
        <strain evidence="6">PHS-Z3</strain>
    </source>
</reference>
<keyword evidence="1" id="KW-0805">Transcription regulation</keyword>
<dbReference type="Pfam" id="PF09339">
    <property type="entry name" value="HTH_IclR"/>
    <property type="match status" value="1"/>
</dbReference>
<feature type="domain" description="IclR-ED" evidence="5">
    <location>
        <begin position="71"/>
        <end position="249"/>
    </location>
</feature>
<dbReference type="PANTHER" id="PTHR30136">
    <property type="entry name" value="HELIX-TURN-HELIX TRANSCRIPTIONAL REGULATOR, ICLR FAMILY"/>
    <property type="match status" value="1"/>
</dbReference>
<dbReference type="Pfam" id="PF01614">
    <property type="entry name" value="IclR_C"/>
    <property type="match status" value="1"/>
</dbReference>
<dbReference type="InterPro" id="IPR050707">
    <property type="entry name" value="HTH_MetabolicPath_Reg"/>
</dbReference>
<sequence length="249" mass="28063">MADKPKYWVPALEKAHLVLRVLAEEPGKYKLIELSRMLDFNKSSMFSLLQTMESLQWVIREVSGSYAVGPVLSDFGYSYMQRFDVKEQFRQEAAITRDRLGETVQLAKLSGADVFYLEKVEAPSPVRLVSEPGMRFPAYATALGKAMLAYEPEDRLQRIFADVEFKPLTAHTVPDVEGLQRSLIAVREQGYAVDMQEAVMGFNCIAAPVLNRRGEAVYAVSCSMPVHCWKDKADAAKREICELAERLSN</sequence>
<feature type="domain" description="HTH iclR-type" evidence="4">
    <location>
        <begin position="9"/>
        <end position="70"/>
    </location>
</feature>
<dbReference type="PROSITE" id="PS51077">
    <property type="entry name" value="HTH_ICLR"/>
    <property type="match status" value="1"/>
</dbReference>
<dbReference type="InterPro" id="IPR036388">
    <property type="entry name" value="WH-like_DNA-bd_sf"/>
</dbReference>
<dbReference type="InterPro" id="IPR014757">
    <property type="entry name" value="Tscrpt_reg_IclR_C"/>
</dbReference>
<dbReference type="SMART" id="SM00346">
    <property type="entry name" value="HTH_ICLR"/>
    <property type="match status" value="1"/>
</dbReference>
<accession>A0ABY5S6V1</accession>
<gene>
    <name evidence="6" type="ORF">L1F29_24345</name>
</gene>
<name>A0ABY5S6V1_9BACL</name>
<dbReference type="EMBL" id="CP091430">
    <property type="protein sequence ID" value="UVI28555.1"/>
    <property type="molecule type" value="Genomic_DNA"/>
</dbReference>
<evidence type="ECO:0000259" key="4">
    <source>
        <dbReference type="PROSITE" id="PS51077"/>
    </source>
</evidence>
<dbReference type="Gene3D" id="3.30.450.40">
    <property type="match status" value="1"/>
</dbReference>
<keyword evidence="7" id="KW-1185">Reference proteome</keyword>
<protein>
    <submittedName>
        <fullName evidence="6">IclR family transcriptional regulator</fullName>
    </submittedName>
</protein>
<evidence type="ECO:0000259" key="5">
    <source>
        <dbReference type="PROSITE" id="PS51078"/>
    </source>
</evidence>
<organism evidence="6 7">
    <name type="scientific">Paenibacillus spongiae</name>
    <dbReference type="NCBI Taxonomy" id="2909671"/>
    <lineage>
        <taxon>Bacteria</taxon>
        <taxon>Bacillati</taxon>
        <taxon>Bacillota</taxon>
        <taxon>Bacilli</taxon>
        <taxon>Bacillales</taxon>
        <taxon>Paenibacillaceae</taxon>
        <taxon>Paenibacillus</taxon>
    </lineage>
</organism>
<keyword evidence="3" id="KW-0804">Transcription</keyword>
<evidence type="ECO:0000313" key="7">
    <source>
        <dbReference type="Proteomes" id="UP001057877"/>
    </source>
</evidence>
<dbReference type="Gene3D" id="1.10.10.10">
    <property type="entry name" value="Winged helix-like DNA-binding domain superfamily/Winged helix DNA-binding domain"/>
    <property type="match status" value="1"/>
</dbReference>